<keyword evidence="1" id="KW-0472">Membrane</keyword>
<dbReference type="EMBL" id="JACNEP010000030">
    <property type="protein sequence ID" value="MBC3767888.1"/>
    <property type="molecule type" value="Genomic_DNA"/>
</dbReference>
<evidence type="ECO:0000313" key="2">
    <source>
        <dbReference type="EMBL" id="MBC3767888.1"/>
    </source>
</evidence>
<evidence type="ECO:0000313" key="3">
    <source>
        <dbReference type="Proteomes" id="UP000601768"/>
    </source>
</evidence>
<dbReference type="RefSeq" id="WP_186508614.1">
    <property type="nucleotide sequence ID" value="NZ_JACNEP010000030.1"/>
</dbReference>
<reference evidence="2" key="2">
    <citation type="submission" date="2020-08" db="EMBL/GenBank/DDBJ databases">
        <authorList>
            <person name="Lai Q."/>
        </authorList>
    </citation>
    <scope>NUCLEOTIDE SEQUENCE</scope>
    <source>
        <strain evidence="2">S27-2</strain>
    </source>
</reference>
<proteinExistence type="predicted"/>
<protein>
    <submittedName>
        <fullName evidence="2">DUF2982 domain-containing protein</fullName>
    </submittedName>
</protein>
<feature type="transmembrane region" description="Helical" evidence="1">
    <location>
        <begin position="12"/>
        <end position="32"/>
    </location>
</feature>
<sequence length="224" mass="25850">MDPICISADSKRNSLTTMIVAICLFFAGTIWLSHVPEFLRLPGYFIIAAAIVALIIAYSKYSQPQYSLIIHPDYLCYQHQYGQWQIHWLDIQRIDQPKFHDGLHSQELNYIGIRLKHPTNVLTTISLRLANNLMLQQRPLLLMGDDSECASGNCYASNLIENDHFDDKQGNVFKGVQAMFANRMQRLRKNLGYDLYIDASEFDRPIKEMLVLLRNCQQHVQSTN</sequence>
<keyword evidence="3" id="KW-1185">Reference proteome</keyword>
<dbReference type="Proteomes" id="UP000601768">
    <property type="component" value="Unassembled WGS sequence"/>
</dbReference>
<dbReference type="Pfam" id="PF11201">
    <property type="entry name" value="DUF2982"/>
    <property type="match status" value="1"/>
</dbReference>
<keyword evidence="1" id="KW-0812">Transmembrane</keyword>
<accession>A0A8J6M3V6</accession>
<evidence type="ECO:0000256" key="1">
    <source>
        <dbReference type="SAM" id="Phobius"/>
    </source>
</evidence>
<comment type="caution">
    <text evidence="2">The sequence shown here is derived from an EMBL/GenBank/DDBJ whole genome shotgun (WGS) entry which is preliminary data.</text>
</comment>
<gene>
    <name evidence="2" type="ORF">H8B19_18570</name>
</gene>
<reference evidence="2" key="1">
    <citation type="journal article" date="2018" name="Int. J. Syst. Evol. Microbiol.">
        <title>Neptunicella marina gen. nov., sp. nov., isolated from surface seawater.</title>
        <authorList>
            <person name="Liu X."/>
            <person name="Lai Q."/>
            <person name="Du Y."/>
            <person name="Zhang X."/>
            <person name="Liu Z."/>
            <person name="Sun F."/>
            <person name="Shao Z."/>
        </authorList>
    </citation>
    <scope>NUCLEOTIDE SEQUENCE</scope>
    <source>
        <strain evidence="2">S27-2</strain>
    </source>
</reference>
<dbReference type="InterPro" id="IPR021367">
    <property type="entry name" value="DUF2982"/>
</dbReference>
<feature type="transmembrane region" description="Helical" evidence="1">
    <location>
        <begin position="38"/>
        <end position="58"/>
    </location>
</feature>
<keyword evidence="1" id="KW-1133">Transmembrane helix</keyword>
<organism evidence="2 3">
    <name type="scientific">Neptunicella marina</name>
    <dbReference type="NCBI Taxonomy" id="2125989"/>
    <lineage>
        <taxon>Bacteria</taxon>
        <taxon>Pseudomonadati</taxon>
        <taxon>Pseudomonadota</taxon>
        <taxon>Gammaproteobacteria</taxon>
        <taxon>Alteromonadales</taxon>
        <taxon>Alteromonadaceae</taxon>
        <taxon>Neptunicella</taxon>
    </lineage>
</organism>
<name>A0A8J6M3V6_9ALTE</name>
<dbReference type="AlphaFoldDB" id="A0A8J6M3V6"/>